<proteinExistence type="predicted"/>
<dbReference type="Proteomes" id="UP000444960">
    <property type="component" value="Unassembled WGS sequence"/>
</dbReference>
<dbReference type="EMBL" id="BJOV01000005">
    <property type="protein sequence ID" value="GEE02402.1"/>
    <property type="molecule type" value="Genomic_DNA"/>
</dbReference>
<name>A0A7I9VAX6_9ACTN</name>
<dbReference type="AlphaFoldDB" id="A0A7I9VAX6"/>
<dbReference type="InterPro" id="IPR041893">
    <property type="entry name" value="ArdA_dom3"/>
</dbReference>
<reference evidence="2" key="1">
    <citation type="submission" date="2019-06" db="EMBL/GenBank/DDBJ databases">
        <title>Gordonia isolated from sludge of a wastewater treatment plant.</title>
        <authorList>
            <person name="Tamura T."/>
            <person name="Aoyama K."/>
            <person name="Kang Y."/>
            <person name="Saito S."/>
            <person name="Akiyama N."/>
            <person name="Yazawa K."/>
            <person name="Gonoi T."/>
            <person name="Mikami Y."/>
        </authorList>
    </citation>
    <scope>NUCLEOTIDE SEQUENCE [LARGE SCALE GENOMIC DNA]</scope>
    <source>
        <strain evidence="2">NBRC 107696</strain>
    </source>
</reference>
<dbReference type="InterPro" id="IPR009899">
    <property type="entry name" value="ArdA"/>
</dbReference>
<dbReference type="Pfam" id="PF07275">
    <property type="entry name" value="ArdA"/>
    <property type="match status" value="1"/>
</dbReference>
<dbReference type="Gene3D" id="1.10.10.1190">
    <property type="entry name" value="Antirestriction protein ArdA, domain 3"/>
    <property type="match status" value="1"/>
</dbReference>
<sequence>MGMTPSVAITEPDRPRVWIGSLAAYHGSHDGVPRLIGEWFDATDAGEFTVADLHRGTGVPFDPDDELWVMDLDGDWPVRREMDPTEAARWGEIHEEVGPERWPALCAWVRSGSYIAEGDSDFPVLSDFEEAYCGSGWDSFQDFAEDLAEDIGLLSDVPESLQAYFDMRAWARDLAYDYMTERDADGNLHIFRSL</sequence>
<protein>
    <submittedName>
        <fullName evidence="1">Antirestriction protein</fullName>
    </submittedName>
</protein>
<gene>
    <name evidence="1" type="ORF">nbrc107696_28480</name>
</gene>
<accession>A0A7I9VAX6</accession>
<organism evidence="1 2">
    <name type="scientific">Gordonia spumicola</name>
    <dbReference type="NCBI Taxonomy" id="589161"/>
    <lineage>
        <taxon>Bacteria</taxon>
        <taxon>Bacillati</taxon>
        <taxon>Actinomycetota</taxon>
        <taxon>Actinomycetes</taxon>
        <taxon>Mycobacteriales</taxon>
        <taxon>Gordoniaceae</taxon>
        <taxon>Gordonia</taxon>
    </lineage>
</organism>
<keyword evidence="2" id="KW-1185">Reference proteome</keyword>
<evidence type="ECO:0000313" key="2">
    <source>
        <dbReference type="Proteomes" id="UP000444960"/>
    </source>
</evidence>
<comment type="caution">
    <text evidence="1">The sequence shown here is derived from an EMBL/GenBank/DDBJ whole genome shotgun (WGS) entry which is preliminary data.</text>
</comment>
<evidence type="ECO:0000313" key="1">
    <source>
        <dbReference type="EMBL" id="GEE02402.1"/>
    </source>
</evidence>